<keyword evidence="2" id="KW-1185">Reference proteome</keyword>
<dbReference type="EMBL" id="JBBNAF010000005">
    <property type="protein sequence ID" value="KAK9142523.1"/>
    <property type="molecule type" value="Genomic_DNA"/>
</dbReference>
<sequence length="137" mass="15372">MFLINYEKKSSAGQPVYNRRVNEAVALKERFVLGTSVNNLMVPRKFDVRGTSFEMAIKEKTALRLFSSLPGLGPGLGINLATADDVILYDILFPMKIGILKWTCRHKIVLRGLAKRGSSAQSKADFRYKNEEGRFSS</sequence>
<reference evidence="1 2" key="1">
    <citation type="submission" date="2024-01" db="EMBL/GenBank/DDBJ databases">
        <title>Genome assemblies of Stephania.</title>
        <authorList>
            <person name="Yang L."/>
        </authorList>
    </citation>
    <scope>NUCLEOTIDE SEQUENCE [LARGE SCALE GENOMIC DNA]</scope>
    <source>
        <strain evidence="1">YNDBR</strain>
        <tissue evidence="1">Leaf</tissue>
    </source>
</reference>
<proteinExistence type="predicted"/>
<gene>
    <name evidence="1" type="ORF">Syun_011923</name>
</gene>
<accession>A0AAP0PET0</accession>
<name>A0AAP0PET0_9MAGN</name>
<organism evidence="1 2">
    <name type="scientific">Stephania yunnanensis</name>
    <dbReference type="NCBI Taxonomy" id="152371"/>
    <lineage>
        <taxon>Eukaryota</taxon>
        <taxon>Viridiplantae</taxon>
        <taxon>Streptophyta</taxon>
        <taxon>Embryophyta</taxon>
        <taxon>Tracheophyta</taxon>
        <taxon>Spermatophyta</taxon>
        <taxon>Magnoliopsida</taxon>
        <taxon>Ranunculales</taxon>
        <taxon>Menispermaceae</taxon>
        <taxon>Menispermoideae</taxon>
        <taxon>Cissampelideae</taxon>
        <taxon>Stephania</taxon>
    </lineage>
</organism>
<evidence type="ECO:0000313" key="1">
    <source>
        <dbReference type="EMBL" id="KAK9142523.1"/>
    </source>
</evidence>
<dbReference type="Proteomes" id="UP001420932">
    <property type="component" value="Unassembled WGS sequence"/>
</dbReference>
<protein>
    <submittedName>
        <fullName evidence="1">Uncharacterized protein</fullName>
    </submittedName>
</protein>
<dbReference type="AlphaFoldDB" id="A0AAP0PET0"/>
<comment type="caution">
    <text evidence="1">The sequence shown here is derived from an EMBL/GenBank/DDBJ whole genome shotgun (WGS) entry which is preliminary data.</text>
</comment>
<evidence type="ECO:0000313" key="2">
    <source>
        <dbReference type="Proteomes" id="UP001420932"/>
    </source>
</evidence>